<keyword evidence="1" id="KW-0812">Transmembrane</keyword>
<dbReference type="PANTHER" id="PTHR10983:SF55">
    <property type="entry name" value="1-ACYL-SN-GLYCEROL-3-PHOSPHATE ACYLTRANSFERASE 3"/>
    <property type="match status" value="1"/>
</dbReference>
<comment type="caution">
    <text evidence="2">The sequence shown here is derived from an EMBL/GenBank/DDBJ whole genome shotgun (WGS) entry which is preliminary data.</text>
</comment>
<accession>A0AAN7GDV2</accession>
<name>A0AAN7GDV2_9MYRT</name>
<evidence type="ECO:0000313" key="2">
    <source>
        <dbReference type="EMBL" id="KAK4741988.1"/>
    </source>
</evidence>
<organism evidence="2 3">
    <name type="scientific">Trapa incisa</name>
    <dbReference type="NCBI Taxonomy" id="236973"/>
    <lineage>
        <taxon>Eukaryota</taxon>
        <taxon>Viridiplantae</taxon>
        <taxon>Streptophyta</taxon>
        <taxon>Embryophyta</taxon>
        <taxon>Tracheophyta</taxon>
        <taxon>Spermatophyta</taxon>
        <taxon>Magnoliopsida</taxon>
        <taxon>eudicotyledons</taxon>
        <taxon>Gunneridae</taxon>
        <taxon>Pentapetalae</taxon>
        <taxon>rosids</taxon>
        <taxon>malvids</taxon>
        <taxon>Myrtales</taxon>
        <taxon>Lythraceae</taxon>
        <taxon>Trapa</taxon>
    </lineage>
</organism>
<keyword evidence="1" id="KW-1133">Transmembrane helix</keyword>
<dbReference type="EMBL" id="JAXIOK010000024">
    <property type="protein sequence ID" value="KAK4741988.1"/>
    <property type="molecule type" value="Genomic_DNA"/>
</dbReference>
<dbReference type="AlphaFoldDB" id="A0AAN7GDV2"/>
<dbReference type="GO" id="GO:0012505">
    <property type="term" value="C:endomembrane system"/>
    <property type="evidence" value="ECO:0007669"/>
    <property type="project" value="TreeGrafter"/>
</dbReference>
<keyword evidence="3" id="KW-1185">Reference proteome</keyword>
<evidence type="ECO:0000256" key="1">
    <source>
        <dbReference type="SAM" id="Phobius"/>
    </source>
</evidence>
<sequence>MAILAAIAVFPIGVQFILSGLVVNLIQLTGSGVEFVLFLVDLNPSELDLSLLYRVVVSMWNIACLRKHHLLSCFGSNDYDDQFWRLLVFACNRLHPGQSDFEELVQKDQQGNRGVIMVGAHLAHRLVEVYADIQTFQMMGQEHALLIAITGVTLTGSLGGSWDKDEATLKVSKDLLIFLCHFWLALFVEGTRFTKAKLLAAQEYAASRGLPIPRNVLVPRTKLSSSQGILVVGLILLIIAVVMQILIQSSEAKRSTPVEALQKEAARERLLHE</sequence>
<dbReference type="GO" id="GO:0003841">
    <property type="term" value="F:1-acylglycerol-3-phosphate O-acyltransferase activity"/>
    <property type="evidence" value="ECO:0007669"/>
    <property type="project" value="TreeGrafter"/>
</dbReference>
<proteinExistence type="predicted"/>
<protein>
    <submittedName>
        <fullName evidence="2">Uncharacterized protein</fullName>
    </submittedName>
</protein>
<feature type="transmembrane region" description="Helical" evidence="1">
    <location>
        <begin position="228"/>
        <end position="247"/>
    </location>
</feature>
<gene>
    <name evidence="2" type="ORF">SAY87_025576</name>
</gene>
<evidence type="ECO:0000313" key="3">
    <source>
        <dbReference type="Proteomes" id="UP001345219"/>
    </source>
</evidence>
<keyword evidence="1" id="KW-0472">Membrane</keyword>
<dbReference type="PANTHER" id="PTHR10983">
    <property type="entry name" value="1-ACYLGLYCEROL-3-PHOSPHATE ACYLTRANSFERASE-RELATED"/>
    <property type="match status" value="1"/>
</dbReference>
<reference evidence="2 3" key="1">
    <citation type="journal article" date="2023" name="Hortic Res">
        <title>Pangenome of water caltrop reveals structural variations and asymmetric subgenome divergence after allopolyploidization.</title>
        <authorList>
            <person name="Zhang X."/>
            <person name="Chen Y."/>
            <person name="Wang L."/>
            <person name="Yuan Y."/>
            <person name="Fang M."/>
            <person name="Shi L."/>
            <person name="Lu R."/>
            <person name="Comes H.P."/>
            <person name="Ma Y."/>
            <person name="Chen Y."/>
            <person name="Huang G."/>
            <person name="Zhou Y."/>
            <person name="Zheng Z."/>
            <person name="Qiu Y."/>
        </authorList>
    </citation>
    <scope>NUCLEOTIDE SEQUENCE [LARGE SCALE GENOMIC DNA]</scope>
    <source>
        <tissue evidence="2">Roots</tissue>
    </source>
</reference>
<dbReference type="Proteomes" id="UP001345219">
    <property type="component" value="Chromosome 19"/>
</dbReference>